<dbReference type="PaxDb" id="3708-A0A078GIL4"/>
<evidence type="ECO:0000313" key="2">
    <source>
        <dbReference type="EMBL" id="CDY24468.1"/>
    </source>
</evidence>
<dbReference type="Proteomes" id="UP000028999">
    <property type="component" value="Unassembled WGS sequence"/>
</dbReference>
<name>A0A078GIL4_BRANA</name>
<protein>
    <submittedName>
        <fullName evidence="2">BnaC05g34860D protein</fullName>
    </submittedName>
</protein>
<evidence type="ECO:0000256" key="1">
    <source>
        <dbReference type="SAM" id="MobiDB-lite"/>
    </source>
</evidence>
<proteinExistence type="predicted"/>
<reference evidence="2 3" key="1">
    <citation type="journal article" date="2014" name="Science">
        <title>Plant genetics. Early allopolyploid evolution in the post-Neolithic Brassica napus oilseed genome.</title>
        <authorList>
            <person name="Chalhoub B."/>
            <person name="Denoeud F."/>
            <person name="Liu S."/>
            <person name="Parkin I.A."/>
            <person name="Tang H."/>
            <person name="Wang X."/>
            <person name="Chiquet J."/>
            <person name="Belcram H."/>
            <person name="Tong C."/>
            <person name="Samans B."/>
            <person name="Correa M."/>
            <person name="Da Silva C."/>
            <person name="Just J."/>
            <person name="Falentin C."/>
            <person name="Koh C.S."/>
            <person name="Le Clainche I."/>
            <person name="Bernard M."/>
            <person name="Bento P."/>
            <person name="Noel B."/>
            <person name="Labadie K."/>
            <person name="Alberti A."/>
            <person name="Charles M."/>
            <person name="Arnaud D."/>
            <person name="Guo H."/>
            <person name="Daviaud C."/>
            <person name="Alamery S."/>
            <person name="Jabbari K."/>
            <person name="Zhao M."/>
            <person name="Edger P.P."/>
            <person name="Chelaifa H."/>
            <person name="Tack D."/>
            <person name="Lassalle G."/>
            <person name="Mestiri I."/>
            <person name="Schnel N."/>
            <person name="Le Paslier M.C."/>
            <person name="Fan G."/>
            <person name="Renault V."/>
            <person name="Bayer P.E."/>
            <person name="Golicz A.A."/>
            <person name="Manoli S."/>
            <person name="Lee T.H."/>
            <person name="Thi V.H."/>
            <person name="Chalabi S."/>
            <person name="Hu Q."/>
            <person name="Fan C."/>
            <person name="Tollenaere R."/>
            <person name="Lu Y."/>
            <person name="Battail C."/>
            <person name="Shen J."/>
            <person name="Sidebottom C.H."/>
            <person name="Wang X."/>
            <person name="Canaguier A."/>
            <person name="Chauveau A."/>
            <person name="Berard A."/>
            <person name="Deniot G."/>
            <person name="Guan M."/>
            <person name="Liu Z."/>
            <person name="Sun F."/>
            <person name="Lim Y.P."/>
            <person name="Lyons E."/>
            <person name="Town C.D."/>
            <person name="Bancroft I."/>
            <person name="Wang X."/>
            <person name="Meng J."/>
            <person name="Ma J."/>
            <person name="Pires J.C."/>
            <person name="King G.J."/>
            <person name="Brunel D."/>
            <person name="Delourme R."/>
            <person name="Renard M."/>
            <person name="Aury J.M."/>
            <person name="Adams K.L."/>
            <person name="Batley J."/>
            <person name="Snowdon R.J."/>
            <person name="Tost J."/>
            <person name="Edwards D."/>
            <person name="Zhou Y."/>
            <person name="Hua W."/>
            <person name="Sharpe A.G."/>
            <person name="Paterson A.H."/>
            <person name="Guan C."/>
            <person name="Wincker P."/>
        </authorList>
    </citation>
    <scope>NUCLEOTIDE SEQUENCE [LARGE SCALE GENOMIC DNA]</scope>
    <source>
        <strain evidence="3">cv. Darmor-bzh</strain>
    </source>
</reference>
<dbReference type="AlphaFoldDB" id="A0A078GIL4"/>
<accession>A0A078GIL4</accession>
<evidence type="ECO:0000313" key="3">
    <source>
        <dbReference type="Proteomes" id="UP000028999"/>
    </source>
</evidence>
<dbReference type="EMBL" id="LK032159">
    <property type="protein sequence ID" value="CDY24468.1"/>
    <property type="molecule type" value="Genomic_DNA"/>
</dbReference>
<keyword evidence="3" id="KW-1185">Reference proteome</keyword>
<organism evidence="2 3">
    <name type="scientific">Brassica napus</name>
    <name type="common">Rape</name>
    <dbReference type="NCBI Taxonomy" id="3708"/>
    <lineage>
        <taxon>Eukaryota</taxon>
        <taxon>Viridiplantae</taxon>
        <taxon>Streptophyta</taxon>
        <taxon>Embryophyta</taxon>
        <taxon>Tracheophyta</taxon>
        <taxon>Spermatophyta</taxon>
        <taxon>Magnoliopsida</taxon>
        <taxon>eudicotyledons</taxon>
        <taxon>Gunneridae</taxon>
        <taxon>Pentapetalae</taxon>
        <taxon>rosids</taxon>
        <taxon>malvids</taxon>
        <taxon>Brassicales</taxon>
        <taxon>Brassicaceae</taxon>
        <taxon>Brassiceae</taxon>
        <taxon>Brassica</taxon>
    </lineage>
</organism>
<gene>
    <name evidence="2" type="primary">BnaC05g34860D</name>
    <name evidence="2" type="ORF">GSBRNA2T00026741001</name>
</gene>
<dbReference type="Gramene" id="CDY24468">
    <property type="protein sequence ID" value="CDY24468"/>
    <property type="gene ID" value="GSBRNA2T00026741001"/>
</dbReference>
<feature type="region of interest" description="Disordered" evidence="1">
    <location>
        <begin position="20"/>
        <end position="49"/>
    </location>
</feature>
<sequence>MANPWFPANSASALSLSRLTPGDSRLLTPPDPDPDNPLSLARFPPLNCN</sequence>